<feature type="domain" description="TRNA-binding" evidence="4">
    <location>
        <begin position="1"/>
        <end position="50"/>
    </location>
</feature>
<sequence>GKQVSILVNLEPKKLRGIESQGMILCAENADGTLSIVSPDQKVNNGSEVK</sequence>
<feature type="non-terminal residue" evidence="5">
    <location>
        <position position="1"/>
    </location>
</feature>
<dbReference type="Proteomes" id="UP000886047">
    <property type="component" value="Unassembled WGS sequence"/>
</dbReference>
<evidence type="ECO:0000256" key="1">
    <source>
        <dbReference type="ARBA" id="ARBA00022555"/>
    </source>
</evidence>
<accession>A0A831LMN0</accession>
<dbReference type="PROSITE" id="PS50886">
    <property type="entry name" value="TRBD"/>
    <property type="match status" value="1"/>
</dbReference>
<dbReference type="PANTHER" id="PTHR11586">
    <property type="entry name" value="TRNA-AMINOACYLATION COFACTOR ARC1 FAMILY MEMBER"/>
    <property type="match status" value="1"/>
</dbReference>
<dbReference type="InterPro" id="IPR002547">
    <property type="entry name" value="tRNA-bd_dom"/>
</dbReference>
<dbReference type="GO" id="GO:0000049">
    <property type="term" value="F:tRNA binding"/>
    <property type="evidence" value="ECO:0007669"/>
    <property type="project" value="UniProtKB-UniRule"/>
</dbReference>
<evidence type="ECO:0000256" key="2">
    <source>
        <dbReference type="ARBA" id="ARBA00022884"/>
    </source>
</evidence>
<gene>
    <name evidence="5" type="ORF">ENN90_01260</name>
</gene>
<dbReference type="EMBL" id="DSDK01000077">
    <property type="protein sequence ID" value="HDR50238.1"/>
    <property type="molecule type" value="Genomic_DNA"/>
</dbReference>
<name>A0A831LMN0_9BACT</name>
<keyword evidence="2 3" id="KW-0694">RNA-binding</keyword>
<proteinExistence type="predicted"/>
<comment type="caution">
    <text evidence="5">The sequence shown here is derived from an EMBL/GenBank/DDBJ whole genome shotgun (WGS) entry which is preliminary data.</text>
</comment>
<dbReference type="SUPFAM" id="SSF50249">
    <property type="entry name" value="Nucleic acid-binding proteins"/>
    <property type="match status" value="1"/>
</dbReference>
<protein>
    <recommendedName>
        <fullName evidence="4">tRNA-binding domain-containing protein</fullName>
    </recommendedName>
</protein>
<organism evidence="5">
    <name type="scientific">Mariniphaga anaerophila</name>
    <dbReference type="NCBI Taxonomy" id="1484053"/>
    <lineage>
        <taxon>Bacteria</taxon>
        <taxon>Pseudomonadati</taxon>
        <taxon>Bacteroidota</taxon>
        <taxon>Bacteroidia</taxon>
        <taxon>Marinilabiliales</taxon>
        <taxon>Prolixibacteraceae</taxon>
        <taxon>Mariniphaga</taxon>
    </lineage>
</organism>
<keyword evidence="1 3" id="KW-0820">tRNA-binding</keyword>
<evidence type="ECO:0000256" key="3">
    <source>
        <dbReference type="PROSITE-ProRule" id="PRU00209"/>
    </source>
</evidence>
<reference evidence="5" key="1">
    <citation type="journal article" date="2020" name="mSystems">
        <title>Genome- and Community-Level Interaction Insights into Carbon Utilization and Element Cycling Functions of Hydrothermarchaeota in Hydrothermal Sediment.</title>
        <authorList>
            <person name="Zhou Z."/>
            <person name="Liu Y."/>
            <person name="Xu W."/>
            <person name="Pan J."/>
            <person name="Luo Z.H."/>
            <person name="Li M."/>
        </authorList>
    </citation>
    <scope>NUCLEOTIDE SEQUENCE [LARGE SCALE GENOMIC DNA]</scope>
    <source>
        <strain evidence="5">SpSt-1217</strain>
    </source>
</reference>
<dbReference type="Gene3D" id="2.40.50.140">
    <property type="entry name" value="Nucleic acid-binding proteins"/>
    <property type="match status" value="1"/>
</dbReference>
<evidence type="ECO:0000313" key="5">
    <source>
        <dbReference type="EMBL" id="HDR50238.1"/>
    </source>
</evidence>
<dbReference type="AlphaFoldDB" id="A0A831LMN0"/>
<dbReference type="InterPro" id="IPR051270">
    <property type="entry name" value="Tyrosine-tRNA_ligase_regulator"/>
</dbReference>
<evidence type="ECO:0000259" key="4">
    <source>
        <dbReference type="PROSITE" id="PS50886"/>
    </source>
</evidence>
<dbReference type="PANTHER" id="PTHR11586:SF37">
    <property type="entry name" value="TRNA-BINDING DOMAIN-CONTAINING PROTEIN"/>
    <property type="match status" value="1"/>
</dbReference>
<dbReference type="Pfam" id="PF01588">
    <property type="entry name" value="tRNA_bind"/>
    <property type="match status" value="1"/>
</dbReference>
<dbReference type="InterPro" id="IPR012340">
    <property type="entry name" value="NA-bd_OB-fold"/>
</dbReference>